<organism evidence="3 4">
    <name type="scientific">Bifidobacterium callitrichidarum</name>
    <dbReference type="NCBI Taxonomy" id="2052941"/>
    <lineage>
        <taxon>Bacteria</taxon>
        <taxon>Bacillati</taxon>
        <taxon>Actinomycetota</taxon>
        <taxon>Actinomycetes</taxon>
        <taxon>Bifidobacteriales</taxon>
        <taxon>Bifidobacteriaceae</taxon>
        <taxon>Bifidobacterium</taxon>
    </lineage>
</organism>
<dbReference type="Proteomes" id="UP000245876">
    <property type="component" value="Unassembled WGS sequence"/>
</dbReference>
<dbReference type="SMART" id="SM00327">
    <property type="entry name" value="VWA"/>
    <property type="match status" value="1"/>
</dbReference>
<keyword evidence="1" id="KW-1133">Transmembrane helix</keyword>
<dbReference type="Gene3D" id="3.40.50.410">
    <property type="entry name" value="von Willebrand factor, type A domain"/>
    <property type="match status" value="1"/>
</dbReference>
<evidence type="ECO:0000259" key="2">
    <source>
        <dbReference type="PROSITE" id="PS50234"/>
    </source>
</evidence>
<keyword evidence="1" id="KW-0472">Membrane</keyword>
<name>A0A2U2NB66_9BIFI</name>
<accession>A0A2U2NB66</accession>
<keyword evidence="4" id="KW-1185">Reference proteome</keyword>
<dbReference type="AlphaFoldDB" id="A0A2U2NB66"/>
<protein>
    <recommendedName>
        <fullName evidence="2">VWFA domain-containing protein</fullName>
    </recommendedName>
</protein>
<feature type="domain" description="VWFA" evidence="2">
    <location>
        <begin position="81"/>
        <end position="282"/>
    </location>
</feature>
<dbReference type="PROSITE" id="PS50234">
    <property type="entry name" value="VWFA"/>
    <property type="match status" value="1"/>
</dbReference>
<dbReference type="SUPFAM" id="SSF53300">
    <property type="entry name" value="vWA-like"/>
    <property type="match status" value="1"/>
</dbReference>
<dbReference type="OrthoDB" id="9814325at2"/>
<dbReference type="RefSeq" id="WP_109056614.1">
    <property type="nucleotide sequence ID" value="NZ_QFFM01000006.1"/>
</dbReference>
<feature type="transmembrane region" description="Helical" evidence="1">
    <location>
        <begin position="6"/>
        <end position="28"/>
    </location>
</feature>
<gene>
    <name evidence="3" type="ORF">DF196_04085</name>
</gene>
<dbReference type="EMBL" id="QFFM01000006">
    <property type="protein sequence ID" value="PWG66362.1"/>
    <property type="molecule type" value="Genomic_DNA"/>
</dbReference>
<sequence>MNGFTFSPALGWVAGGLLAGVLAVLAVAEIMQFARRRKAGASDETIAACVRRTLMMLVAAVMVLTPSVVAPTTSRAINATDVILAVDVTGSMAVTDARYGSGEAISRIDAARKAVHDVTKSYPDASFAAIRFGASGTLDVPLTPDAPAIDNWADTLTLESTSVSAGSSLDAPIDQLLITAKSIREAHPDDAIVLYLISDGEQTSDKTRRTFSSLRRYLDDGFTIGVGSTEGGKIPAIADGVNTGGSATGSDTADQWILDPDTGEPGVSKMDEKNLKDIADEISGTYVKLGDSQTLADAVSSKVSDQWRVTSTVKERTRTTPVVWPLAIVLALLLAWELGAWIVTSRRLL</sequence>
<reference evidence="3 4" key="1">
    <citation type="journal article" date="2018" name="Int. J. Syst. Evol. Microbiol.">
        <title>Bifidobacterium callitrichidarum sp. nov. from the faeces of the emperor tamarin (Saguinus imperator).</title>
        <authorList>
            <person name="Modesto M."/>
            <person name="Michelini S."/>
            <person name="Sansosti M.C."/>
            <person name="De Filippo C."/>
            <person name="Cavalieri D."/>
            <person name="Qvirist L."/>
            <person name="Andlid T."/>
            <person name="Spiezio C."/>
            <person name="Sandri C."/>
            <person name="Pascarelli S."/>
            <person name="Sgorbati B."/>
            <person name="Mattarelli P."/>
        </authorList>
    </citation>
    <scope>NUCLEOTIDE SEQUENCE [LARGE SCALE GENOMIC DNA]</scope>
    <source>
        <strain evidence="3 4">TRI 5</strain>
    </source>
</reference>
<dbReference type="InterPro" id="IPR002035">
    <property type="entry name" value="VWF_A"/>
</dbReference>
<comment type="caution">
    <text evidence="3">The sequence shown here is derived from an EMBL/GenBank/DDBJ whole genome shotgun (WGS) entry which is preliminary data.</text>
</comment>
<evidence type="ECO:0000256" key="1">
    <source>
        <dbReference type="SAM" id="Phobius"/>
    </source>
</evidence>
<proteinExistence type="predicted"/>
<dbReference type="InterPro" id="IPR036465">
    <property type="entry name" value="vWFA_dom_sf"/>
</dbReference>
<evidence type="ECO:0000313" key="4">
    <source>
        <dbReference type="Proteomes" id="UP000245876"/>
    </source>
</evidence>
<evidence type="ECO:0000313" key="3">
    <source>
        <dbReference type="EMBL" id="PWG66362.1"/>
    </source>
</evidence>
<keyword evidence="1" id="KW-0812">Transmembrane</keyword>
<feature type="transmembrane region" description="Helical" evidence="1">
    <location>
        <begin position="322"/>
        <end position="343"/>
    </location>
</feature>
<dbReference type="CDD" id="cd00198">
    <property type="entry name" value="vWFA"/>
    <property type="match status" value="1"/>
</dbReference>